<accession>A0A0S3PP20</accession>
<dbReference type="KEGG" id="vgo:GJW-30_1_00193"/>
<dbReference type="OrthoDB" id="9799841at2"/>
<reference evidence="6 7" key="1">
    <citation type="submission" date="2015-08" db="EMBL/GenBank/DDBJ databases">
        <title>Investigation of the bacterial diversity of lava forest soil.</title>
        <authorList>
            <person name="Lee J.S."/>
        </authorList>
    </citation>
    <scope>NUCLEOTIDE SEQUENCE [LARGE SCALE GENOMIC DNA]</scope>
    <source>
        <strain evidence="6 7">GJW-30</strain>
    </source>
</reference>
<keyword evidence="2 4" id="KW-0413">Isomerase</keyword>
<dbReference type="SUPFAM" id="SSF55331">
    <property type="entry name" value="Tautomerase/MIF"/>
    <property type="match status" value="1"/>
</dbReference>
<evidence type="ECO:0000259" key="5">
    <source>
        <dbReference type="Pfam" id="PF01361"/>
    </source>
</evidence>
<feature type="active site" description="Proton acceptor; via imino nitrogen" evidence="3">
    <location>
        <position position="2"/>
    </location>
</feature>
<dbReference type="EMBL" id="AP014946">
    <property type="protein sequence ID" value="BAT57685.1"/>
    <property type="molecule type" value="Genomic_DNA"/>
</dbReference>
<dbReference type="PANTHER" id="PTHR35530">
    <property type="entry name" value="TAUTOMERASE-RELATED"/>
    <property type="match status" value="1"/>
</dbReference>
<evidence type="ECO:0000256" key="1">
    <source>
        <dbReference type="ARBA" id="ARBA00006723"/>
    </source>
</evidence>
<feature type="domain" description="4-oxalocrotonate tautomerase-like" evidence="5">
    <location>
        <begin position="2"/>
        <end position="61"/>
    </location>
</feature>
<name>A0A0S3PP20_9BRAD</name>
<sequence>MPYVNVKITRDGATEQQKADVIKGMTDVLVKVLGKNPASTFVVIEEVDMEAWGVGGEPVKAIRARAAKKG</sequence>
<dbReference type="AlphaFoldDB" id="A0A0S3PP20"/>
<gene>
    <name evidence="6" type="ORF">GJW-30_1_00193</name>
</gene>
<dbReference type="InterPro" id="IPR018191">
    <property type="entry name" value="4-OT"/>
</dbReference>
<comment type="similarity">
    <text evidence="1 4">Belongs to the 4-oxalocrotonate tautomerase family.</text>
</comment>
<evidence type="ECO:0000256" key="4">
    <source>
        <dbReference type="RuleBase" id="RU362032"/>
    </source>
</evidence>
<dbReference type="PANTHER" id="PTHR35530:SF1">
    <property type="entry name" value="2-HYDROXYMUCONATE TAUTOMERASE"/>
    <property type="match status" value="1"/>
</dbReference>
<dbReference type="InterPro" id="IPR014347">
    <property type="entry name" value="Tautomerase/MIF_sf"/>
</dbReference>
<dbReference type="RefSeq" id="WP_096350602.1">
    <property type="nucleotide sequence ID" value="NZ_AP014946.1"/>
</dbReference>
<proteinExistence type="inferred from homology"/>
<dbReference type="Pfam" id="PF01361">
    <property type="entry name" value="Tautomerase"/>
    <property type="match status" value="1"/>
</dbReference>
<dbReference type="Proteomes" id="UP000236884">
    <property type="component" value="Chromosome"/>
</dbReference>
<evidence type="ECO:0000313" key="6">
    <source>
        <dbReference type="EMBL" id="BAT57685.1"/>
    </source>
</evidence>
<dbReference type="InterPro" id="IPR004370">
    <property type="entry name" value="4-OT-like_dom"/>
</dbReference>
<keyword evidence="7" id="KW-1185">Reference proteome</keyword>
<protein>
    <recommendedName>
        <fullName evidence="4">Tautomerase</fullName>
        <ecNumber evidence="4">5.3.2.-</ecNumber>
    </recommendedName>
</protein>
<evidence type="ECO:0000256" key="3">
    <source>
        <dbReference type="PIRSR" id="PIRSR618191-1"/>
    </source>
</evidence>
<dbReference type="Gene3D" id="3.30.429.10">
    <property type="entry name" value="Macrophage Migration Inhibitory Factor"/>
    <property type="match status" value="1"/>
</dbReference>
<organism evidence="6 7">
    <name type="scientific">Variibacter gotjawalensis</name>
    <dbReference type="NCBI Taxonomy" id="1333996"/>
    <lineage>
        <taxon>Bacteria</taxon>
        <taxon>Pseudomonadati</taxon>
        <taxon>Pseudomonadota</taxon>
        <taxon>Alphaproteobacteria</taxon>
        <taxon>Hyphomicrobiales</taxon>
        <taxon>Nitrobacteraceae</taxon>
        <taxon>Variibacter</taxon>
    </lineage>
</organism>
<dbReference type="EC" id="5.3.2.-" evidence="4"/>
<dbReference type="NCBIfam" id="TIGR00013">
    <property type="entry name" value="taut"/>
    <property type="match status" value="1"/>
</dbReference>
<evidence type="ECO:0000256" key="2">
    <source>
        <dbReference type="ARBA" id="ARBA00023235"/>
    </source>
</evidence>
<evidence type="ECO:0000313" key="7">
    <source>
        <dbReference type="Proteomes" id="UP000236884"/>
    </source>
</evidence>
<dbReference type="GO" id="GO:0016853">
    <property type="term" value="F:isomerase activity"/>
    <property type="evidence" value="ECO:0007669"/>
    <property type="project" value="UniProtKB-UniRule"/>
</dbReference>